<dbReference type="AlphaFoldDB" id="A0A7X0Z620"/>
<dbReference type="Proteomes" id="UP000541735">
    <property type="component" value="Unassembled WGS sequence"/>
</dbReference>
<proteinExistence type="predicted"/>
<gene>
    <name evidence="1" type="ORF">HCB27_07610</name>
</gene>
<comment type="caution">
    <text evidence="1">The sequence shown here is derived from an EMBL/GenBank/DDBJ whole genome shotgun (WGS) entry which is preliminary data.</text>
</comment>
<evidence type="ECO:0000313" key="2">
    <source>
        <dbReference type="Proteomes" id="UP000541735"/>
    </source>
</evidence>
<organism evidence="1 2">
    <name type="scientific">Listeria booriae</name>
    <dbReference type="NCBI Taxonomy" id="1552123"/>
    <lineage>
        <taxon>Bacteria</taxon>
        <taxon>Bacillati</taxon>
        <taxon>Bacillota</taxon>
        <taxon>Bacilli</taxon>
        <taxon>Bacillales</taxon>
        <taxon>Listeriaceae</taxon>
        <taxon>Listeria</taxon>
    </lineage>
</organism>
<dbReference type="RefSeq" id="WP_185548807.1">
    <property type="nucleotide sequence ID" value="NZ_JAARYD010000003.1"/>
</dbReference>
<accession>A0A7X0Z620</accession>
<protein>
    <submittedName>
        <fullName evidence="1">Uncharacterized protein</fullName>
    </submittedName>
</protein>
<evidence type="ECO:0000313" key="1">
    <source>
        <dbReference type="EMBL" id="MBC2176477.1"/>
    </source>
</evidence>
<dbReference type="EMBL" id="JAARYD010000003">
    <property type="protein sequence ID" value="MBC2176477.1"/>
    <property type="molecule type" value="Genomic_DNA"/>
</dbReference>
<reference evidence="1 2" key="1">
    <citation type="submission" date="2020-03" db="EMBL/GenBank/DDBJ databases">
        <title>Soil Listeria distribution.</title>
        <authorList>
            <person name="Liao J."/>
            <person name="Wiedmann M."/>
        </authorList>
    </citation>
    <scope>NUCLEOTIDE SEQUENCE [LARGE SCALE GENOMIC DNA]</scope>
    <source>
        <strain evidence="1 2">FSL L7-0259</strain>
    </source>
</reference>
<sequence>MSIEQFELLGFELLTPRFYSINGKENVSVDGYDHHQINQLFKTLNSIPKNDIKVKLGNCTITLDSYNENEKGIFSRGSFKVFRSGKSQGIIDGETIEEVGRKKRTQGLDNVIQFIIHKTTGLLLIERDFEKIINIKLINSFVYRNKKYVKKWVKNYNKLNLTSIAEKTFIEIKLRTFLNVCPLPNVEFIDELDNFLRIKKFKIIIESPVEENSMKNTLVTLSKLVKNEENKPENMGQTHYAVEYIMDERGKGLDSKKAKRFLKNIYSSNMYDNIQVEGQSLDKKQKYLTPDSVTKRFYIESEVDIDGNPVDDTIFYELMEEKATEYGRENFFVEKEKCNKFPIKINYPEG</sequence>
<name>A0A7X0Z620_9LIST</name>